<evidence type="ECO:0000313" key="3">
    <source>
        <dbReference type="EMBL" id="TVY89785.1"/>
    </source>
</evidence>
<dbReference type="AlphaFoldDB" id="A0A559M9Z1"/>
<dbReference type="InterPro" id="IPR029130">
    <property type="entry name" value="Acid_ceramidase_N"/>
</dbReference>
<feature type="domain" description="Acid ceramidase N-terminal" evidence="2">
    <location>
        <begin position="10"/>
        <end position="71"/>
    </location>
</feature>
<dbReference type="EMBL" id="QGML01001103">
    <property type="protein sequence ID" value="TVY89785.1"/>
    <property type="molecule type" value="Genomic_DNA"/>
</dbReference>
<dbReference type="PANTHER" id="PTHR28583">
    <property type="entry name" value="ACID AMIDASE"/>
    <property type="match status" value="1"/>
</dbReference>
<evidence type="ECO:0000313" key="4">
    <source>
        <dbReference type="Proteomes" id="UP000315522"/>
    </source>
</evidence>
<dbReference type="Pfam" id="PF15508">
    <property type="entry name" value="NAAA-beta"/>
    <property type="match status" value="1"/>
</dbReference>
<dbReference type="Proteomes" id="UP000315522">
    <property type="component" value="Unassembled WGS sequence"/>
</dbReference>
<keyword evidence="4" id="KW-1185">Reference proteome</keyword>
<reference evidence="3 4" key="1">
    <citation type="submission" date="2018-05" db="EMBL/GenBank/DDBJ databases">
        <title>Genome sequencing and assembly of the regulated plant pathogen Lachnellula willkommii and related sister species for the development of diagnostic species identification markers.</title>
        <authorList>
            <person name="Giroux E."/>
            <person name="Bilodeau G."/>
        </authorList>
    </citation>
    <scope>NUCLEOTIDE SEQUENCE [LARGE SCALE GENOMIC DNA]</scope>
    <source>
        <strain evidence="3 4">CBS 172.35</strain>
    </source>
</reference>
<dbReference type="EC" id="3.5.1.23" evidence="1"/>
<sequence length="402" mass="45156">MAPVTPQNEPIPTYRIDLSLAPSERYKSMATDLAPKMRALRPLFDEVLSNFIAWRPLRLFVEFVASLLLRRVYSSEETAELRGIEKASGVSLYFLVALNVLLDSLLGCTSGGVLVKGGRKRARGGRENDGMMHFRTLDWDMEGLRSVLVVLEFVRSGSEDPERVIARTITYAGFVGVLTGVRKDLSLSLNFRPNHDCSTLSLRVHQMLVLFGFRPSIASLLRSTILPSSPGQGIPPLSDSTLHLSSQRTSPCYLILSDGTRTIIIGKDLLDSNIRTSSTFIVQTNHDTSPIAGHPWRYAQHIQNPETDPDAWFEESVERMGCIQKRWTALQRRHEKKQAEGKTGEDEQPMVREEMLKGWIRTFPIMNECSHFGAILAPQTGTIRFLERGSEKFFEESEESGS</sequence>
<accession>A0A559M9Z1</accession>
<dbReference type="GO" id="GO:0017040">
    <property type="term" value="F:N-acylsphingosine amidohydrolase activity"/>
    <property type="evidence" value="ECO:0007669"/>
    <property type="project" value="UniProtKB-EC"/>
</dbReference>
<dbReference type="PANTHER" id="PTHR28583:SF1">
    <property type="entry name" value="ACID CERAMIDASE"/>
    <property type="match status" value="1"/>
</dbReference>
<evidence type="ECO:0000256" key="1">
    <source>
        <dbReference type="ARBA" id="ARBA00011891"/>
    </source>
</evidence>
<name>A0A559M9Z1_9HELO</name>
<proteinExistence type="predicted"/>
<comment type="caution">
    <text evidence="3">The sequence shown here is derived from an EMBL/GenBank/DDBJ whole genome shotgun (WGS) entry which is preliminary data.</text>
</comment>
<organism evidence="3 4">
    <name type="scientific">Lachnellula willkommii</name>
    <dbReference type="NCBI Taxonomy" id="215461"/>
    <lineage>
        <taxon>Eukaryota</taxon>
        <taxon>Fungi</taxon>
        <taxon>Dikarya</taxon>
        <taxon>Ascomycota</taxon>
        <taxon>Pezizomycotina</taxon>
        <taxon>Leotiomycetes</taxon>
        <taxon>Helotiales</taxon>
        <taxon>Lachnaceae</taxon>
        <taxon>Lachnellula</taxon>
    </lineage>
</organism>
<gene>
    <name evidence="3" type="primary">Asah1</name>
    <name evidence="3" type="ORF">LAWI1_G003682</name>
</gene>
<evidence type="ECO:0000259" key="2">
    <source>
        <dbReference type="Pfam" id="PF15508"/>
    </source>
</evidence>
<protein>
    <recommendedName>
        <fullName evidence="1">ceramidase</fullName>
        <ecNumber evidence="1">3.5.1.23</ecNumber>
    </recommendedName>
</protein>